<protein>
    <submittedName>
        <fullName evidence="2">Uncharacterized protein</fullName>
    </submittedName>
</protein>
<name>A0A4Y7QGR0_9AGAM</name>
<dbReference type="AlphaFoldDB" id="A0A4Y7QGR0"/>
<dbReference type="VEuPathDB" id="FungiDB:BD410DRAFT_836470"/>
<reference evidence="2 3" key="1">
    <citation type="submission" date="2018-06" db="EMBL/GenBank/DDBJ databases">
        <title>A transcriptomic atlas of mushroom development highlights an independent origin of complex multicellularity.</title>
        <authorList>
            <consortium name="DOE Joint Genome Institute"/>
            <person name="Krizsan K."/>
            <person name="Almasi E."/>
            <person name="Merenyi Z."/>
            <person name="Sahu N."/>
            <person name="Viragh M."/>
            <person name="Koszo T."/>
            <person name="Mondo S."/>
            <person name="Kiss B."/>
            <person name="Balint B."/>
            <person name="Kues U."/>
            <person name="Barry K."/>
            <person name="Hegedus J.C."/>
            <person name="Henrissat B."/>
            <person name="Johnson J."/>
            <person name="Lipzen A."/>
            <person name="Ohm R."/>
            <person name="Nagy I."/>
            <person name="Pangilinan J."/>
            <person name="Yan J."/>
            <person name="Xiong Y."/>
            <person name="Grigoriev I.V."/>
            <person name="Hibbett D.S."/>
            <person name="Nagy L.G."/>
        </authorList>
    </citation>
    <scope>NUCLEOTIDE SEQUENCE [LARGE SCALE GENOMIC DNA]</scope>
    <source>
        <strain evidence="2 3">SZMC22713</strain>
    </source>
</reference>
<dbReference type="EMBL" id="ML170161">
    <property type="protein sequence ID" value="TDL26605.1"/>
    <property type="molecule type" value="Genomic_DNA"/>
</dbReference>
<gene>
    <name evidence="2" type="ORF">BD410DRAFT_836470</name>
</gene>
<dbReference type="OrthoDB" id="3797628at2759"/>
<sequence length="226" mass="24042">MADGFRHTVAALKGGPMLHPPPTVTKPPPVGATAVPTFGNTYSKGYSCTGFSFGTSIPVGFNEQRFRPGVRWSFGPIGSNDRQHDGAFGTQQARGFSDGNVYGSGARSESRGGWFGSSTTVSMGFNRIAYHGPFGASAFTSRPLGLNFKASPWPPGAPRSGESSTISFFPSAGAAGTSHPPYQQTVVGSQDIPVDMLLHSITGMDAYRGFSVEELRLQDYRRKHPC</sequence>
<organism evidence="2 3">
    <name type="scientific">Rickenella mellea</name>
    <dbReference type="NCBI Taxonomy" id="50990"/>
    <lineage>
        <taxon>Eukaryota</taxon>
        <taxon>Fungi</taxon>
        <taxon>Dikarya</taxon>
        <taxon>Basidiomycota</taxon>
        <taxon>Agaricomycotina</taxon>
        <taxon>Agaricomycetes</taxon>
        <taxon>Hymenochaetales</taxon>
        <taxon>Rickenellaceae</taxon>
        <taxon>Rickenella</taxon>
    </lineage>
</organism>
<keyword evidence="3" id="KW-1185">Reference proteome</keyword>
<proteinExistence type="predicted"/>
<dbReference type="Proteomes" id="UP000294933">
    <property type="component" value="Unassembled WGS sequence"/>
</dbReference>
<evidence type="ECO:0000313" key="2">
    <source>
        <dbReference type="EMBL" id="TDL26605.1"/>
    </source>
</evidence>
<feature type="region of interest" description="Disordered" evidence="1">
    <location>
        <begin position="153"/>
        <end position="185"/>
    </location>
</feature>
<evidence type="ECO:0000256" key="1">
    <source>
        <dbReference type="SAM" id="MobiDB-lite"/>
    </source>
</evidence>
<dbReference type="Gene3D" id="1.10.10.2360">
    <property type="match status" value="1"/>
</dbReference>
<accession>A0A4Y7QGR0</accession>
<evidence type="ECO:0000313" key="3">
    <source>
        <dbReference type="Proteomes" id="UP000294933"/>
    </source>
</evidence>